<dbReference type="PANTHER" id="PTHR34229:SF1">
    <property type="entry name" value="METAL TRANSPORT PROTEIN HI_1621-RELATED"/>
    <property type="match status" value="1"/>
</dbReference>
<dbReference type="PANTHER" id="PTHR34229">
    <property type="entry name" value="METAL TRANSPORT PROTEIN HI_1621-RELATED"/>
    <property type="match status" value="1"/>
</dbReference>
<accession>A0A086XS61</accession>
<dbReference type="Proteomes" id="UP000028824">
    <property type="component" value="Unassembled WGS sequence"/>
</dbReference>
<feature type="transmembrane region" description="Helical" evidence="7">
    <location>
        <begin position="167"/>
        <end position="191"/>
    </location>
</feature>
<evidence type="ECO:0000256" key="4">
    <source>
        <dbReference type="ARBA" id="ARBA00022692"/>
    </source>
</evidence>
<feature type="transmembrane region" description="Helical" evidence="7">
    <location>
        <begin position="7"/>
        <end position="30"/>
    </location>
</feature>
<evidence type="ECO:0000256" key="1">
    <source>
        <dbReference type="ARBA" id="ARBA00004651"/>
    </source>
</evidence>
<feature type="transmembrane region" description="Helical" evidence="7">
    <location>
        <begin position="132"/>
        <end position="155"/>
    </location>
</feature>
<feature type="transmembrane region" description="Helical" evidence="7">
    <location>
        <begin position="36"/>
        <end position="57"/>
    </location>
</feature>
<evidence type="ECO:0000313" key="8">
    <source>
        <dbReference type="EMBL" id="KFI24861.1"/>
    </source>
</evidence>
<evidence type="ECO:0000256" key="3">
    <source>
        <dbReference type="ARBA" id="ARBA00022475"/>
    </source>
</evidence>
<dbReference type="NCBIfam" id="NF004903">
    <property type="entry name" value="PRK06265.1-3"/>
    <property type="match status" value="1"/>
</dbReference>
<evidence type="ECO:0000256" key="5">
    <source>
        <dbReference type="ARBA" id="ARBA00022989"/>
    </source>
</evidence>
<proteinExistence type="predicted"/>
<dbReference type="eggNOG" id="COG0310">
    <property type="taxonomic scope" value="Bacteria"/>
</dbReference>
<keyword evidence="4 7" id="KW-0812">Transmembrane</keyword>
<evidence type="ECO:0000256" key="2">
    <source>
        <dbReference type="ARBA" id="ARBA00022448"/>
    </source>
</evidence>
<dbReference type="STRING" id="1105367.CG50_07645"/>
<dbReference type="Pfam" id="PF01891">
    <property type="entry name" value="CbiM"/>
    <property type="match status" value="1"/>
</dbReference>
<dbReference type="EMBL" id="JFZB01000033">
    <property type="protein sequence ID" value="KFI24861.1"/>
    <property type="molecule type" value="Genomic_DNA"/>
</dbReference>
<dbReference type="GO" id="GO:0005886">
    <property type="term" value="C:plasma membrane"/>
    <property type="evidence" value="ECO:0007669"/>
    <property type="project" value="UniProtKB-SubCell"/>
</dbReference>
<dbReference type="AlphaFoldDB" id="A0A086XS61"/>
<dbReference type="GO" id="GO:0000041">
    <property type="term" value="P:transition metal ion transport"/>
    <property type="evidence" value="ECO:0007669"/>
    <property type="project" value="InterPro"/>
</dbReference>
<reference evidence="8 9" key="1">
    <citation type="submission" date="2014-03" db="EMBL/GenBank/DDBJ databases">
        <title>Genome of Paenirhodobacter enshiensis DW2-9.</title>
        <authorList>
            <person name="Wang D."/>
            <person name="Wang G."/>
        </authorList>
    </citation>
    <scope>NUCLEOTIDE SEQUENCE [LARGE SCALE GENOMIC DNA]</scope>
    <source>
        <strain evidence="8 9">DW2-9</strain>
    </source>
</reference>
<sequence>MAHIPDGILSAPVLIGGGIVAAAGVAMALRRLDDRAIVRTAILSAAFFTVSLISVPLGPTSVHLMLGGLMGIMLGWGAALAVLVGLALQAVMFGIGGVTTLGVNTLDIAGPGVVMGLLLGPAIRRATGTRRGVLAGVAGAGAVLGTGALVSLVLALSAPEYTPVARIVLATYVPLALVEAAITAAVVSFLARTEPAALEPSGAKR</sequence>
<organism evidence="8 9">
    <name type="scientific">Paenirhodobacter enshiensis</name>
    <dbReference type="NCBI Taxonomy" id="1105367"/>
    <lineage>
        <taxon>Bacteria</taxon>
        <taxon>Pseudomonadati</taxon>
        <taxon>Pseudomonadota</taxon>
        <taxon>Alphaproteobacteria</taxon>
        <taxon>Rhodobacterales</taxon>
        <taxon>Rhodobacter group</taxon>
        <taxon>Paenirhodobacter</taxon>
    </lineage>
</organism>
<dbReference type="InterPro" id="IPR002751">
    <property type="entry name" value="CbiM/NikMN"/>
</dbReference>
<evidence type="ECO:0000256" key="7">
    <source>
        <dbReference type="SAM" id="Phobius"/>
    </source>
</evidence>
<dbReference type="Gene3D" id="1.10.1760.20">
    <property type="match status" value="1"/>
</dbReference>
<keyword evidence="6 7" id="KW-0472">Membrane</keyword>
<gene>
    <name evidence="8" type="ORF">CG50_07645</name>
</gene>
<comment type="caution">
    <text evidence="8">The sequence shown here is derived from an EMBL/GenBank/DDBJ whole genome shotgun (WGS) entry which is preliminary data.</text>
</comment>
<comment type="subcellular location">
    <subcellularLocation>
        <location evidence="1">Cell membrane</location>
        <topology evidence="1">Multi-pass membrane protein</topology>
    </subcellularLocation>
</comment>
<dbReference type="NCBIfam" id="NF004905">
    <property type="entry name" value="PRK06265.1-5"/>
    <property type="match status" value="1"/>
</dbReference>
<dbReference type="OrthoDB" id="9792317at2"/>
<evidence type="ECO:0000313" key="9">
    <source>
        <dbReference type="Proteomes" id="UP000028824"/>
    </source>
</evidence>
<name>A0A086XS61_9RHOB</name>
<keyword evidence="9" id="KW-1185">Reference proteome</keyword>
<feature type="transmembrane region" description="Helical" evidence="7">
    <location>
        <begin position="69"/>
        <end position="95"/>
    </location>
</feature>
<keyword evidence="3" id="KW-1003">Cell membrane</keyword>
<keyword evidence="2" id="KW-0813">Transport</keyword>
<protein>
    <submittedName>
        <fullName evidence="8">Cobalamin biosynthesis protein CbiM</fullName>
    </submittedName>
</protein>
<dbReference type="RefSeq" id="WP_036639225.1">
    <property type="nucleotide sequence ID" value="NZ_JFZB01000033.1"/>
</dbReference>
<feature type="transmembrane region" description="Helical" evidence="7">
    <location>
        <begin position="101"/>
        <end position="120"/>
    </location>
</feature>
<keyword evidence="5 7" id="KW-1133">Transmembrane helix</keyword>
<evidence type="ECO:0000256" key="6">
    <source>
        <dbReference type="ARBA" id="ARBA00023136"/>
    </source>
</evidence>